<name>A0ABV2SX06_9FLAO</name>
<dbReference type="Proteomes" id="UP001549799">
    <property type="component" value="Unassembled WGS sequence"/>
</dbReference>
<gene>
    <name evidence="1" type="ORF">ABXZ36_13550</name>
</gene>
<dbReference type="EMBL" id="JBEXAE010000007">
    <property type="protein sequence ID" value="MET6991672.1"/>
    <property type="molecule type" value="Genomic_DNA"/>
</dbReference>
<reference evidence="1 2" key="1">
    <citation type="submission" date="2024-07" db="EMBL/GenBank/DDBJ databases">
        <title>The genome sequence of type strain Sediminicola arcticus GDMCC 1.2805.</title>
        <authorList>
            <person name="Liu Y."/>
        </authorList>
    </citation>
    <scope>NUCLEOTIDE SEQUENCE [LARGE SCALE GENOMIC DNA]</scope>
    <source>
        <strain evidence="1 2">GDMCC 1.2805</strain>
    </source>
</reference>
<proteinExistence type="predicted"/>
<organism evidence="1 2">
    <name type="scientific">Sediminicola arcticus</name>
    <dbReference type="NCBI Taxonomy" id="1574308"/>
    <lineage>
        <taxon>Bacteria</taxon>
        <taxon>Pseudomonadati</taxon>
        <taxon>Bacteroidota</taxon>
        <taxon>Flavobacteriia</taxon>
        <taxon>Flavobacteriales</taxon>
        <taxon>Flavobacteriaceae</taxon>
        <taxon>Sediminicola</taxon>
    </lineage>
</organism>
<dbReference type="RefSeq" id="WP_354616218.1">
    <property type="nucleotide sequence ID" value="NZ_JBEXAE010000007.1"/>
</dbReference>
<evidence type="ECO:0000313" key="2">
    <source>
        <dbReference type="Proteomes" id="UP001549799"/>
    </source>
</evidence>
<protein>
    <submittedName>
        <fullName evidence="1">DUF2911 domain-containing protein</fullName>
    </submittedName>
</protein>
<dbReference type="InterPro" id="IPR021314">
    <property type="entry name" value="DUF2911"/>
</dbReference>
<evidence type="ECO:0000313" key="1">
    <source>
        <dbReference type="EMBL" id="MET6991672.1"/>
    </source>
</evidence>
<keyword evidence="2" id="KW-1185">Reference proteome</keyword>
<dbReference type="PROSITE" id="PS51257">
    <property type="entry name" value="PROKAR_LIPOPROTEIN"/>
    <property type="match status" value="1"/>
</dbReference>
<dbReference type="Pfam" id="PF11138">
    <property type="entry name" value="DUF2911"/>
    <property type="match status" value="1"/>
</dbReference>
<accession>A0ABV2SX06</accession>
<sequence>MKNLFYIFLALILFSCKENKNTDLKDPAPAHSNHKDNMIESEKGSVKKILSPHTAAMAMIGEAHIHIDYSSPGVRDRIIFGGLVGYGQVWQAGAHKATWIETNKDLEFDGQLLKAGKYGFFTIPGKSDWTIIFNSNWDQHGKDEYDEKDDVLRLKIIPEVMDDVKEHLEYQITKTNLTEGSISLSWEKVRISFPFVVKP</sequence>
<comment type="caution">
    <text evidence="1">The sequence shown here is derived from an EMBL/GenBank/DDBJ whole genome shotgun (WGS) entry which is preliminary data.</text>
</comment>